<name>A0A5B7X7K7_9FLAO</name>
<dbReference type="EMBL" id="CP040812">
    <property type="protein sequence ID" value="QCY71080.1"/>
    <property type="molecule type" value="Genomic_DNA"/>
</dbReference>
<reference evidence="1 2" key="1">
    <citation type="submission" date="2019-06" db="EMBL/GenBank/DDBJ databases">
        <title>Complete genome sequence of Antarcticibacterium flavum KCTC 52984T from an Antarctic marine sediment.</title>
        <authorList>
            <person name="Lee Y.M."/>
            <person name="Shin S.C."/>
        </authorList>
    </citation>
    <scope>NUCLEOTIDE SEQUENCE [LARGE SCALE GENOMIC DNA]</scope>
    <source>
        <strain evidence="1 2">KCTC 52984</strain>
    </source>
</reference>
<sequence>MEFIIAEEKLEKEILALKEVSTNKLVVYEGIIKYLRSVLNLYRTRIYQNEFRDSEEEIKFFKLHKQIPQSRLVYYLQLRTLENPFSYGKRVRKKLYRKKIEKINKFNLLHYDFCNYMELEQQHLDQFYFTRAYLNENEITAQKNFLVDPNFNTSHDLLLSQYRAYKMLLPKLVAEVEKSKHPKVKNTGITLKWTASKVALTELLYALQVNSAINNGRTELITIASFFEDHFEVKLDNIYKTYSEIKSRKGSRTKFLNELTWQLEQKMKGDDAL</sequence>
<dbReference type="OrthoDB" id="790983at2"/>
<proteinExistence type="predicted"/>
<dbReference type="AlphaFoldDB" id="A0A5B7X7K7"/>
<dbReference type="InterPro" id="IPR018534">
    <property type="entry name" value="Tet_reg_excision_RteC"/>
</dbReference>
<dbReference type="Proteomes" id="UP000309016">
    <property type="component" value="Chromosome"/>
</dbReference>
<keyword evidence="2" id="KW-1185">Reference proteome</keyword>
<evidence type="ECO:0000313" key="2">
    <source>
        <dbReference type="Proteomes" id="UP000309016"/>
    </source>
</evidence>
<organism evidence="1 2">
    <name type="scientific">Antarcticibacterium flavum</name>
    <dbReference type="NCBI Taxonomy" id="2058175"/>
    <lineage>
        <taxon>Bacteria</taxon>
        <taxon>Pseudomonadati</taxon>
        <taxon>Bacteroidota</taxon>
        <taxon>Flavobacteriia</taxon>
        <taxon>Flavobacteriales</taxon>
        <taxon>Flavobacteriaceae</taxon>
        <taxon>Antarcticibacterium</taxon>
    </lineage>
</organism>
<accession>A0A5B7X7K7</accession>
<evidence type="ECO:0008006" key="3">
    <source>
        <dbReference type="Google" id="ProtNLM"/>
    </source>
</evidence>
<protein>
    <recommendedName>
        <fullName evidence="3">Tetracycline regulation of excision, RteC</fullName>
    </recommendedName>
</protein>
<dbReference type="RefSeq" id="WP_139067630.1">
    <property type="nucleotide sequence ID" value="NZ_CP040812.1"/>
</dbReference>
<evidence type="ECO:0000313" key="1">
    <source>
        <dbReference type="EMBL" id="QCY71080.1"/>
    </source>
</evidence>
<dbReference type="KEGG" id="afla:FHG64_17675"/>
<dbReference type="Pfam" id="PF09357">
    <property type="entry name" value="RteC"/>
    <property type="match status" value="1"/>
</dbReference>
<gene>
    <name evidence="1" type="ORF">FHG64_17675</name>
</gene>